<evidence type="ECO:0000256" key="1">
    <source>
        <dbReference type="PROSITE-ProRule" id="PRU00235"/>
    </source>
</evidence>
<dbReference type="PANTHER" id="PTHR45982">
    <property type="entry name" value="REGULATOR OF CHROMOSOME CONDENSATION"/>
    <property type="match status" value="1"/>
</dbReference>
<dbReference type="GO" id="GO:0005085">
    <property type="term" value="F:guanyl-nucleotide exchange factor activity"/>
    <property type="evidence" value="ECO:0007669"/>
    <property type="project" value="TreeGrafter"/>
</dbReference>
<dbReference type="PANTHER" id="PTHR45982:SF1">
    <property type="entry name" value="REGULATOR OF CHROMOSOME CONDENSATION"/>
    <property type="match status" value="1"/>
</dbReference>
<dbReference type="AlphaFoldDB" id="A0A146KLE2"/>
<gene>
    <name evidence="2" type="primary">Herc2_2</name>
    <name evidence="2" type="ORF">g.79776</name>
</gene>
<dbReference type="InterPro" id="IPR000408">
    <property type="entry name" value="Reg_chr_condens"/>
</dbReference>
<dbReference type="Gene3D" id="2.130.10.30">
    <property type="entry name" value="Regulator of chromosome condensation 1/beta-lactamase-inhibitor protein II"/>
    <property type="match status" value="2"/>
</dbReference>
<protein>
    <submittedName>
        <fullName evidence="2">E3 ubiquitin-protein ligase HERC2</fullName>
    </submittedName>
</protein>
<dbReference type="InterPro" id="IPR009091">
    <property type="entry name" value="RCC1/BLIP-II"/>
</dbReference>
<reference evidence="2" key="1">
    <citation type="journal article" date="2016" name="Gigascience">
        <title>De novo construction of an expanded transcriptome assembly for the western tarnished plant bug, Lygus hesperus.</title>
        <authorList>
            <person name="Tassone E.E."/>
            <person name="Geib S.M."/>
            <person name="Hall B."/>
            <person name="Fabrick J.A."/>
            <person name="Brent C.S."/>
            <person name="Hull J.J."/>
        </authorList>
    </citation>
    <scope>NUCLEOTIDE SEQUENCE</scope>
</reference>
<proteinExistence type="predicted"/>
<dbReference type="GO" id="GO:0005737">
    <property type="term" value="C:cytoplasm"/>
    <property type="evidence" value="ECO:0007669"/>
    <property type="project" value="TreeGrafter"/>
</dbReference>
<sequence>MARMTGVERGDVRSFKVFDAHCGDGTFLITVNDDVYGIGNNGKNINILGLTGSYYRCGKVDRPVRVEKLSRKRIQEIRVGGVIGAALDVDGKLYWWGKDLAHEGEVRLPQLATDKHRFQSVSCGSRMMAALDISGDVYVWGHHRGMESLYFMKHLEIEDPVISLSCGHDHLAMASVTGGVFTWGVGTDGQRGYSSHPSSSDDDIVMKMNFDYPCETVICGTLATFCLTTSGELWACGGNGTHSGVLGVDNESFEVFFPEKVQLPGKVIFLSAIWNCARQTIYCSLTTEGLYWWCEARCRLPSLAPDQSVAGLLNVFRSPHDSMILIDHNQTALSESNYRSPIGFDELDISLALSSKVCTKVNEIITHLREMRNQINMSPVLSKIFEINSN</sequence>
<feature type="repeat" description="RCC1" evidence="1">
    <location>
        <begin position="178"/>
        <end position="230"/>
    </location>
</feature>
<dbReference type="EMBL" id="GDHC01021248">
    <property type="protein sequence ID" value="JAP97380.1"/>
    <property type="molecule type" value="Transcribed_RNA"/>
</dbReference>
<dbReference type="InterPro" id="IPR051553">
    <property type="entry name" value="Ran_GTPase-activating"/>
</dbReference>
<accession>A0A146KLE2</accession>
<evidence type="ECO:0000313" key="2">
    <source>
        <dbReference type="EMBL" id="JAP97380.1"/>
    </source>
</evidence>
<name>A0A146KLE2_LYGHE</name>
<organism evidence="2">
    <name type="scientific">Lygus hesperus</name>
    <name type="common">Western plant bug</name>
    <dbReference type="NCBI Taxonomy" id="30085"/>
    <lineage>
        <taxon>Eukaryota</taxon>
        <taxon>Metazoa</taxon>
        <taxon>Ecdysozoa</taxon>
        <taxon>Arthropoda</taxon>
        <taxon>Hexapoda</taxon>
        <taxon>Insecta</taxon>
        <taxon>Pterygota</taxon>
        <taxon>Neoptera</taxon>
        <taxon>Paraneoptera</taxon>
        <taxon>Hemiptera</taxon>
        <taxon>Heteroptera</taxon>
        <taxon>Panheteroptera</taxon>
        <taxon>Cimicomorpha</taxon>
        <taxon>Miridae</taxon>
        <taxon>Mirini</taxon>
        <taxon>Lygus</taxon>
    </lineage>
</organism>
<dbReference type="SUPFAM" id="SSF50985">
    <property type="entry name" value="RCC1/BLIP-II"/>
    <property type="match status" value="1"/>
</dbReference>
<dbReference type="PROSITE" id="PS50012">
    <property type="entry name" value="RCC1_3"/>
    <property type="match status" value="1"/>
</dbReference>